<evidence type="ECO:0000313" key="1">
    <source>
        <dbReference type="EMBL" id="MFJ5447018.1"/>
    </source>
</evidence>
<proteinExistence type="predicted"/>
<reference evidence="1 2" key="1">
    <citation type="submission" date="2024-11" db="EMBL/GenBank/DDBJ databases">
        <authorList>
            <person name="Kaparullina E.N."/>
            <person name="Delegan Y.A."/>
            <person name="Doronina N.V."/>
        </authorList>
    </citation>
    <scope>NUCLEOTIDE SEQUENCE [LARGE SCALE GENOMIC DNA]</scope>
    <source>
        <strain evidence="1 2">7sh_L</strain>
    </source>
</reference>
<dbReference type="Proteomes" id="UP001617669">
    <property type="component" value="Unassembled WGS sequence"/>
</dbReference>
<gene>
    <name evidence="1" type="ORF">ACIKP9_12320</name>
</gene>
<keyword evidence="2" id="KW-1185">Reference proteome</keyword>
<dbReference type="EMBL" id="JBIWXY010000002">
    <property type="protein sequence ID" value="MFJ5447018.1"/>
    <property type="molecule type" value="Genomic_DNA"/>
</dbReference>
<organism evidence="1 2">
    <name type="scientific">Methylobacillus methanolivorans</name>
    <dbReference type="NCBI Taxonomy" id="1848927"/>
    <lineage>
        <taxon>Bacteria</taxon>
        <taxon>Pseudomonadati</taxon>
        <taxon>Pseudomonadota</taxon>
        <taxon>Betaproteobacteria</taxon>
        <taxon>Nitrosomonadales</taxon>
        <taxon>Methylophilaceae</taxon>
        <taxon>Methylobacillus</taxon>
    </lineage>
</organism>
<evidence type="ECO:0000313" key="2">
    <source>
        <dbReference type="Proteomes" id="UP001617669"/>
    </source>
</evidence>
<name>A0ABW8GQ52_9PROT</name>
<protein>
    <submittedName>
        <fullName evidence="1">Uncharacterized protein</fullName>
    </submittedName>
</protein>
<dbReference type="RefSeq" id="WP_400883345.1">
    <property type="nucleotide sequence ID" value="NZ_JBIWXY010000002.1"/>
</dbReference>
<sequence>MNNPVLEIETRIRRDFNGSPLEGACLDLFHFLIDTPIENLKHISFANLFKITNESLDANDLVIVSSYMAGYIDFLKECFEFIDEDNNSYDLDVEDVQQARLDGFLIHPESGDAIYQADAYIFIYFLPGNGLVRVKELINDK</sequence>
<comment type="caution">
    <text evidence="1">The sequence shown here is derived from an EMBL/GenBank/DDBJ whole genome shotgun (WGS) entry which is preliminary data.</text>
</comment>
<accession>A0ABW8GQ52</accession>